<evidence type="ECO:0000313" key="4">
    <source>
        <dbReference type="Proteomes" id="UP000015101"/>
    </source>
</evidence>
<feature type="compositionally biased region" description="Low complexity" evidence="1">
    <location>
        <begin position="158"/>
        <end position="167"/>
    </location>
</feature>
<dbReference type="InParanoid" id="T1FTV8"/>
<dbReference type="KEGG" id="hro:HELRODRAFT_192378"/>
<feature type="compositionally biased region" description="Basic residues" evidence="1">
    <location>
        <begin position="12"/>
        <end position="22"/>
    </location>
</feature>
<dbReference type="Proteomes" id="UP000015101">
    <property type="component" value="Unassembled WGS sequence"/>
</dbReference>
<accession>T1FTV8</accession>
<dbReference type="CTD" id="20212255"/>
<name>T1FTV8_HELRO</name>
<dbReference type="EMBL" id="KB096830">
    <property type="protein sequence ID" value="ESO01108.1"/>
    <property type="molecule type" value="Genomic_DNA"/>
</dbReference>
<dbReference type="GeneID" id="20212255"/>
<reference evidence="3" key="3">
    <citation type="submission" date="2015-06" db="UniProtKB">
        <authorList>
            <consortium name="EnsemblMetazoa"/>
        </authorList>
    </citation>
    <scope>IDENTIFICATION</scope>
</reference>
<evidence type="ECO:0000313" key="3">
    <source>
        <dbReference type="EnsemblMetazoa" id="HelroP192378"/>
    </source>
</evidence>
<dbReference type="RefSeq" id="XP_009020820.1">
    <property type="nucleotide sequence ID" value="XM_009022572.1"/>
</dbReference>
<dbReference type="AlphaFoldDB" id="T1FTV8"/>
<evidence type="ECO:0000313" key="2">
    <source>
        <dbReference type="EMBL" id="ESO01108.1"/>
    </source>
</evidence>
<keyword evidence="4" id="KW-1185">Reference proteome</keyword>
<protein>
    <submittedName>
        <fullName evidence="2 3">Uncharacterized protein</fullName>
    </submittedName>
</protein>
<gene>
    <name evidence="3" type="primary">20212255</name>
    <name evidence="2" type="ORF">HELRODRAFT_192378</name>
</gene>
<feature type="region of interest" description="Disordered" evidence="1">
    <location>
        <begin position="1"/>
        <end position="25"/>
    </location>
</feature>
<evidence type="ECO:0000256" key="1">
    <source>
        <dbReference type="SAM" id="MobiDB-lite"/>
    </source>
</evidence>
<sequence>MGKGCNAEVKKVLKPTRGRPAKRKFETSTLSYSGVTESASGKESVVVARTSSRGRGRRKVTLSVHPSLSDSNVSDDAVTPVETQSKCSSAHECSNINNNPEVCAEKICNGFIKKYQKSYNYNENFASGSETASNMNSKIVENGDHRLNKSPTELNTKSSIESSSSPSCPTTVECNSPTAPATGNNYLNSNVQQQSTPVTTDDVQTQSSLVSPSLTSGDVPLKKRRLRDVVIKDDDGFVIPSPYLIPTQIFQTNNFNDRDTNINNSNKLETTAIYKPDAMTNSSNNNESTNIFDYSTTNNDAKDIVKSIPDDSTTTTTITKTYDPVTDSLTSQTAVEINKKSNGLLLGAHVLYT</sequence>
<organism evidence="3 4">
    <name type="scientific">Helobdella robusta</name>
    <name type="common">Californian leech</name>
    <dbReference type="NCBI Taxonomy" id="6412"/>
    <lineage>
        <taxon>Eukaryota</taxon>
        <taxon>Metazoa</taxon>
        <taxon>Spiralia</taxon>
        <taxon>Lophotrochozoa</taxon>
        <taxon>Annelida</taxon>
        <taxon>Clitellata</taxon>
        <taxon>Hirudinea</taxon>
        <taxon>Rhynchobdellida</taxon>
        <taxon>Glossiphoniidae</taxon>
        <taxon>Helobdella</taxon>
    </lineage>
</organism>
<dbReference type="HOGENOM" id="CLU_786609_0_0_1"/>
<dbReference type="EnsemblMetazoa" id="HelroT192378">
    <property type="protein sequence ID" value="HelroP192378"/>
    <property type="gene ID" value="HelroG192378"/>
</dbReference>
<feature type="region of interest" description="Disordered" evidence="1">
    <location>
        <begin position="142"/>
        <end position="216"/>
    </location>
</feature>
<dbReference type="EMBL" id="AMQM01005155">
    <property type="status" value="NOT_ANNOTATED_CDS"/>
    <property type="molecule type" value="Genomic_DNA"/>
</dbReference>
<feature type="compositionally biased region" description="Polar residues" evidence="1">
    <location>
        <begin position="168"/>
        <end position="216"/>
    </location>
</feature>
<reference evidence="4" key="1">
    <citation type="submission" date="2012-12" db="EMBL/GenBank/DDBJ databases">
        <authorList>
            <person name="Hellsten U."/>
            <person name="Grimwood J."/>
            <person name="Chapman J.A."/>
            <person name="Shapiro H."/>
            <person name="Aerts A."/>
            <person name="Otillar R.P."/>
            <person name="Terry A.Y."/>
            <person name="Boore J.L."/>
            <person name="Simakov O."/>
            <person name="Marletaz F."/>
            <person name="Cho S.-J."/>
            <person name="Edsinger-Gonzales E."/>
            <person name="Havlak P."/>
            <person name="Kuo D.-H."/>
            <person name="Larsson T."/>
            <person name="Lv J."/>
            <person name="Arendt D."/>
            <person name="Savage R."/>
            <person name="Osoegawa K."/>
            <person name="de Jong P."/>
            <person name="Lindberg D.R."/>
            <person name="Seaver E.C."/>
            <person name="Weisblat D.A."/>
            <person name="Putnam N.H."/>
            <person name="Grigoriev I.V."/>
            <person name="Rokhsar D.S."/>
        </authorList>
    </citation>
    <scope>NUCLEOTIDE SEQUENCE</scope>
</reference>
<proteinExistence type="predicted"/>
<reference evidence="2 4" key="2">
    <citation type="journal article" date="2013" name="Nature">
        <title>Insights into bilaterian evolution from three spiralian genomes.</title>
        <authorList>
            <person name="Simakov O."/>
            <person name="Marletaz F."/>
            <person name="Cho S.J."/>
            <person name="Edsinger-Gonzales E."/>
            <person name="Havlak P."/>
            <person name="Hellsten U."/>
            <person name="Kuo D.H."/>
            <person name="Larsson T."/>
            <person name="Lv J."/>
            <person name="Arendt D."/>
            <person name="Savage R."/>
            <person name="Osoegawa K."/>
            <person name="de Jong P."/>
            <person name="Grimwood J."/>
            <person name="Chapman J.A."/>
            <person name="Shapiro H."/>
            <person name="Aerts A."/>
            <person name="Otillar R.P."/>
            <person name="Terry A.Y."/>
            <person name="Boore J.L."/>
            <person name="Grigoriev I.V."/>
            <person name="Lindberg D.R."/>
            <person name="Seaver E.C."/>
            <person name="Weisblat D.A."/>
            <person name="Putnam N.H."/>
            <person name="Rokhsar D.S."/>
        </authorList>
    </citation>
    <scope>NUCLEOTIDE SEQUENCE</scope>
</reference>